<sequence length="51" mass="6278">MRKRNVCHRAGVPFLHGKTAFLKFLACFRRRYGILLFDEFYGRRRTEWENN</sequence>
<keyword evidence="2" id="KW-1185">Reference proteome</keyword>
<dbReference type="EMBL" id="CP003125">
    <property type="protein sequence ID" value="AEV20741.1"/>
    <property type="molecule type" value="Genomic_DNA"/>
</dbReference>
<dbReference type="Proteomes" id="UP000005636">
    <property type="component" value="Chromosome"/>
</dbReference>
<protein>
    <recommendedName>
        <fullName evidence="3">Transposase</fullName>
    </recommendedName>
</protein>
<evidence type="ECO:0008006" key="3">
    <source>
        <dbReference type="Google" id="ProtNLM"/>
    </source>
</evidence>
<name>A0ABN4A2C4_GEOTH</name>
<organism evidence="1 2">
    <name type="scientific">Geobacillus thermoleovorans CCB_US3_UF5</name>
    <dbReference type="NCBI Taxonomy" id="1111068"/>
    <lineage>
        <taxon>Bacteria</taxon>
        <taxon>Bacillati</taxon>
        <taxon>Bacillota</taxon>
        <taxon>Bacilli</taxon>
        <taxon>Bacillales</taxon>
        <taxon>Anoxybacillaceae</taxon>
        <taxon>Geobacillus</taxon>
        <taxon>Geobacillus thermoleovorans group</taxon>
    </lineage>
</organism>
<reference evidence="1 2" key="1">
    <citation type="submission" date="2011-11" db="EMBL/GenBank/DDBJ databases">
        <title>Complete genome sequence of thermophilic Geobacillus thermoleovorans CCB_US3_UF5.</title>
        <authorList>
            <person name="Muhd Sakaff M.K.L."/>
            <person name="Abdul Rahman A.Y."/>
            <person name="Saito J.A."/>
            <person name="Hou S."/>
            <person name="Alam M."/>
        </authorList>
    </citation>
    <scope>NUCLEOTIDE SEQUENCE [LARGE SCALE GENOMIC DNA]</scope>
    <source>
        <strain evidence="1 2">CCB_US3_UF5</strain>
    </source>
</reference>
<proteinExistence type="predicted"/>
<gene>
    <name evidence="1" type="ORF">GTCCBUS3UF5_34390</name>
</gene>
<evidence type="ECO:0000313" key="1">
    <source>
        <dbReference type="EMBL" id="AEV20741.1"/>
    </source>
</evidence>
<accession>A0ABN4A2C4</accession>
<evidence type="ECO:0000313" key="2">
    <source>
        <dbReference type="Proteomes" id="UP000005636"/>
    </source>
</evidence>